<feature type="region of interest" description="Disordered" evidence="8">
    <location>
        <begin position="1"/>
        <end position="66"/>
    </location>
</feature>
<evidence type="ECO:0000256" key="1">
    <source>
        <dbReference type="ARBA" id="ARBA00004123"/>
    </source>
</evidence>
<sequence length="137" mass="15494">MSDNEENYGNDHDEQMEEDAVNEYQDDGVDGGEDEAGDENEDRDQAHSTRPGSQSKPNEKRVTSHYMTKYERARILGTRALQISMNAPVLVPLNGESDPLDIAIKELAAKKIPLVVRRYLPDGSFEDWRVDELITDN</sequence>
<accession>A0A0F7SII9</accession>
<dbReference type="GO" id="GO:0003677">
    <property type="term" value="F:DNA binding"/>
    <property type="evidence" value="ECO:0007669"/>
    <property type="project" value="InterPro"/>
</dbReference>
<keyword evidence="3 9" id="KW-0240">DNA-directed RNA polymerase</keyword>
<feature type="compositionally biased region" description="Acidic residues" evidence="8">
    <location>
        <begin position="1"/>
        <end position="42"/>
    </location>
</feature>
<dbReference type="NCBIfam" id="NF002208">
    <property type="entry name" value="PRK01099.1-3"/>
    <property type="match status" value="1"/>
</dbReference>
<evidence type="ECO:0000256" key="5">
    <source>
        <dbReference type="ARBA" id="ARBA00023163"/>
    </source>
</evidence>
<dbReference type="GO" id="GO:0042797">
    <property type="term" value="P:tRNA transcription by RNA polymerase III"/>
    <property type="evidence" value="ECO:0007669"/>
    <property type="project" value="TreeGrafter"/>
</dbReference>
<protein>
    <recommendedName>
        <fullName evidence="2">DNA-directed RNA polymerases I, II, and III subunit RPABC2</fullName>
    </recommendedName>
</protein>
<dbReference type="Pfam" id="PF01192">
    <property type="entry name" value="RNA_pol_Rpb6"/>
    <property type="match status" value="1"/>
</dbReference>
<dbReference type="EMBL" id="LN483167">
    <property type="protein sequence ID" value="CDZ96762.1"/>
    <property type="molecule type" value="Genomic_DNA"/>
</dbReference>
<dbReference type="FunFam" id="3.90.940.10:FF:000004">
    <property type="entry name" value="DNA-directed RNA polymerases I, II, and III subunit RPABC2"/>
    <property type="match status" value="1"/>
</dbReference>
<dbReference type="GO" id="GO:0006366">
    <property type="term" value="P:transcription by RNA polymerase II"/>
    <property type="evidence" value="ECO:0007669"/>
    <property type="project" value="TreeGrafter"/>
</dbReference>
<comment type="subcellular location">
    <subcellularLocation>
        <location evidence="1">Nucleus</location>
    </subcellularLocation>
</comment>
<dbReference type="PROSITE" id="PS01111">
    <property type="entry name" value="RNA_POL_K_14KD"/>
    <property type="match status" value="1"/>
</dbReference>
<dbReference type="GO" id="GO:0006362">
    <property type="term" value="P:transcription elongation by RNA polymerase I"/>
    <property type="evidence" value="ECO:0007669"/>
    <property type="project" value="UniProtKB-ARBA"/>
</dbReference>
<dbReference type="InterPro" id="IPR020708">
    <property type="entry name" value="DNA-dir_RNA_polK_14-18kDa_CS"/>
</dbReference>
<dbReference type="GO" id="GO:0005666">
    <property type="term" value="C:RNA polymerase III complex"/>
    <property type="evidence" value="ECO:0007669"/>
    <property type="project" value="UniProtKB-ARBA"/>
</dbReference>
<keyword evidence="6" id="KW-0539">Nucleus</keyword>
<dbReference type="GO" id="GO:0005665">
    <property type="term" value="C:RNA polymerase II, core complex"/>
    <property type="evidence" value="ECO:0007669"/>
    <property type="project" value="InterPro"/>
</dbReference>
<keyword evidence="5" id="KW-0804">Transcription</keyword>
<name>A0A0F7SII9_PHARH</name>
<evidence type="ECO:0000256" key="2">
    <source>
        <dbReference type="ARBA" id="ARBA00020808"/>
    </source>
</evidence>
<evidence type="ECO:0000256" key="3">
    <source>
        <dbReference type="ARBA" id="ARBA00022478"/>
    </source>
</evidence>
<dbReference type="GO" id="GO:0003899">
    <property type="term" value="F:DNA-directed RNA polymerase activity"/>
    <property type="evidence" value="ECO:0007669"/>
    <property type="project" value="InterPro"/>
</dbReference>
<dbReference type="AlphaFoldDB" id="A0A0F7SII9"/>
<dbReference type="PANTHER" id="PTHR47227:SF5">
    <property type="entry name" value="DNA-DIRECTED RNA POLYMERASES I, II, AND III SUBUNIT RPABC2"/>
    <property type="match status" value="1"/>
</dbReference>
<dbReference type="InterPro" id="IPR036161">
    <property type="entry name" value="RPB6/omega-like_sf"/>
</dbReference>
<dbReference type="InterPro" id="IPR006110">
    <property type="entry name" value="Pol_omega/Rpo6/RPB6"/>
</dbReference>
<dbReference type="InterPro" id="IPR028363">
    <property type="entry name" value="RPB6"/>
</dbReference>
<dbReference type="SUPFAM" id="SSF63562">
    <property type="entry name" value="RPB6/omega subunit-like"/>
    <property type="match status" value="1"/>
</dbReference>
<reference evidence="9" key="1">
    <citation type="submission" date="2014-08" db="EMBL/GenBank/DDBJ databases">
        <authorList>
            <person name="Sharma Rahul"/>
            <person name="Thines Marco"/>
        </authorList>
    </citation>
    <scope>NUCLEOTIDE SEQUENCE</scope>
</reference>
<dbReference type="PIRSF" id="PIRSF000778">
    <property type="entry name" value="RpoK/RPB6"/>
    <property type="match status" value="1"/>
</dbReference>
<dbReference type="GO" id="GO:0005736">
    <property type="term" value="C:RNA polymerase I complex"/>
    <property type="evidence" value="ECO:0007669"/>
    <property type="project" value="TreeGrafter"/>
</dbReference>
<evidence type="ECO:0000256" key="8">
    <source>
        <dbReference type="SAM" id="MobiDB-lite"/>
    </source>
</evidence>
<comment type="similarity">
    <text evidence="7">Belongs to the archaeal Rpo6/eukaryotic RPB6 RNA polymerase subunit family.</text>
</comment>
<proteinExistence type="inferred from homology"/>
<dbReference type="SMART" id="SM01409">
    <property type="entry name" value="RNA_pol_Rpb6"/>
    <property type="match status" value="1"/>
</dbReference>
<evidence type="ECO:0000256" key="4">
    <source>
        <dbReference type="ARBA" id="ARBA00022553"/>
    </source>
</evidence>
<evidence type="ECO:0000256" key="7">
    <source>
        <dbReference type="ARBA" id="ARBA00025773"/>
    </source>
</evidence>
<evidence type="ECO:0000313" key="9">
    <source>
        <dbReference type="EMBL" id="CDZ96762.1"/>
    </source>
</evidence>
<dbReference type="Gene3D" id="3.90.940.10">
    <property type="match status" value="1"/>
</dbReference>
<evidence type="ECO:0000256" key="6">
    <source>
        <dbReference type="ARBA" id="ARBA00023242"/>
    </source>
</evidence>
<organism evidence="9">
    <name type="scientific">Phaffia rhodozyma</name>
    <name type="common">Yeast</name>
    <name type="synonym">Xanthophyllomyces dendrorhous</name>
    <dbReference type="NCBI Taxonomy" id="264483"/>
    <lineage>
        <taxon>Eukaryota</taxon>
        <taxon>Fungi</taxon>
        <taxon>Dikarya</taxon>
        <taxon>Basidiomycota</taxon>
        <taxon>Agaricomycotina</taxon>
        <taxon>Tremellomycetes</taxon>
        <taxon>Cystofilobasidiales</taxon>
        <taxon>Mrakiaceae</taxon>
        <taxon>Phaffia</taxon>
    </lineage>
</organism>
<feature type="compositionally biased region" description="Basic and acidic residues" evidence="8">
    <location>
        <begin position="57"/>
        <end position="66"/>
    </location>
</feature>
<keyword evidence="4" id="KW-0597">Phosphoprotein</keyword>
<dbReference type="PANTHER" id="PTHR47227">
    <property type="entry name" value="DNA-DIRECTED RNA POLYMERASE SUBUNIT K"/>
    <property type="match status" value="1"/>
</dbReference>
<dbReference type="PIRSF" id="PIRSF500154">
    <property type="entry name" value="RPB6"/>
    <property type="match status" value="1"/>
</dbReference>
<dbReference type="InterPro" id="IPR006111">
    <property type="entry name" value="Rpo6/Rpb6"/>
</dbReference>